<evidence type="ECO:0008006" key="4">
    <source>
        <dbReference type="Google" id="ProtNLM"/>
    </source>
</evidence>
<dbReference type="RefSeq" id="WP_043370667.1">
    <property type="nucleotide sequence ID" value="NZ_CP006704.1"/>
</dbReference>
<protein>
    <recommendedName>
        <fullName evidence="4">Transmembrane protein</fullName>
    </recommendedName>
</protein>
<dbReference type="Proteomes" id="UP000028782">
    <property type="component" value="Chromosome"/>
</dbReference>
<dbReference type="AlphaFoldDB" id="A0A076PLT7"/>
<dbReference type="KEGG" id="ctes:O987_02105"/>
<feature type="transmembrane region" description="Helical" evidence="1">
    <location>
        <begin position="15"/>
        <end position="36"/>
    </location>
</feature>
<feature type="transmembrane region" description="Helical" evidence="1">
    <location>
        <begin position="89"/>
        <end position="108"/>
    </location>
</feature>
<proteinExistence type="predicted"/>
<feature type="transmembrane region" description="Helical" evidence="1">
    <location>
        <begin position="137"/>
        <end position="159"/>
    </location>
</feature>
<gene>
    <name evidence="2" type="ORF">O987_02105</name>
</gene>
<sequence>MHANLIHQPSHKRLCLLRALALASLAIAGLALPFAWDILASINSMPKMHWLQQILAQAPAFSWLMMFVWGGAIPLVLLKNMDQTPSHKLRTTVVMLVLMWIAVTWYVHMPASNQCTALYASWEWACSVLQWGYSMSLVLSIAAYAFLMLGLMVTALGLFAEGLEDEPSHAA</sequence>
<evidence type="ECO:0000313" key="3">
    <source>
        <dbReference type="Proteomes" id="UP000028782"/>
    </source>
</evidence>
<keyword evidence="1" id="KW-0472">Membrane</keyword>
<organism evidence="2 3">
    <name type="scientific">Comamonas testosteroni TK102</name>
    <dbReference type="NCBI Taxonomy" id="1392005"/>
    <lineage>
        <taxon>Bacteria</taxon>
        <taxon>Pseudomonadati</taxon>
        <taxon>Pseudomonadota</taxon>
        <taxon>Betaproteobacteria</taxon>
        <taxon>Burkholderiales</taxon>
        <taxon>Comamonadaceae</taxon>
        <taxon>Comamonas</taxon>
    </lineage>
</organism>
<keyword evidence="1" id="KW-0812">Transmembrane</keyword>
<dbReference type="EMBL" id="CP006704">
    <property type="protein sequence ID" value="AIJ44610.1"/>
    <property type="molecule type" value="Genomic_DNA"/>
</dbReference>
<dbReference type="HOGENOM" id="CLU_1515501_0_0_4"/>
<name>A0A076PLT7_COMTE</name>
<feature type="transmembrane region" description="Helical" evidence="1">
    <location>
        <begin position="56"/>
        <end position="77"/>
    </location>
</feature>
<evidence type="ECO:0000256" key="1">
    <source>
        <dbReference type="SAM" id="Phobius"/>
    </source>
</evidence>
<keyword evidence="1" id="KW-1133">Transmembrane helix</keyword>
<evidence type="ECO:0000313" key="2">
    <source>
        <dbReference type="EMBL" id="AIJ44610.1"/>
    </source>
</evidence>
<accession>A0A076PLT7</accession>
<reference evidence="2 3" key="1">
    <citation type="journal article" date="2014" name="Genome Announc.">
        <title>Complete Genome Sequence of Polychlorinated Biphenyl Degrader Comamonas testosteroni TK102 (NBRC 109938).</title>
        <authorList>
            <person name="Fukuda K."/>
            <person name="Hosoyama A."/>
            <person name="Tsuchikane K."/>
            <person name="Ohji S."/>
            <person name="Yamazoe A."/>
            <person name="Fujita N."/>
            <person name="Shintani M."/>
            <person name="Kimbara K."/>
        </authorList>
    </citation>
    <scope>NUCLEOTIDE SEQUENCE [LARGE SCALE GENOMIC DNA]</scope>
    <source>
        <strain evidence="2">TK102</strain>
    </source>
</reference>